<evidence type="ECO:0000256" key="1">
    <source>
        <dbReference type="SAM" id="MobiDB-lite"/>
    </source>
</evidence>
<gene>
    <name evidence="3" type="ORF">CH339_10000</name>
</gene>
<dbReference type="AlphaFoldDB" id="A0A327JMC5"/>
<name>A0A327JMC5_9HYPH</name>
<feature type="domain" description="Endonuclease/exonuclease/phosphatase" evidence="2">
    <location>
        <begin position="81"/>
        <end position="280"/>
    </location>
</feature>
<sequence>MFDFARLQILAFSAATLVLAAVLLPLDTAALAIVGAALVAAAIQTVHVIRFTPVWPTQTARYRESDGTADTLSLLVSNVKQSNRDYDKLRRVVAEEKPDIAVFMETDPGWAEGLRPVLDDFAETVECPLENSYGMIVASRLTLREGGVQYLLNDQVPSISVIAETRGGAPIRLIALHPEPPVPTSDTMGRDAEILVAGRMAREEALPTIITGDLNDVAWSRTTRRFLRISRLLDPRQGRGTYNSFDARYPLLRWPLDHIFHSREFELADIRRLPFVGSDHFPMYYRFALVPVDRNEPPEKPDADDQEEARDVIETEKSRDREPIGTDWET</sequence>
<dbReference type="InterPro" id="IPR036691">
    <property type="entry name" value="Endo/exonu/phosph_ase_sf"/>
</dbReference>
<dbReference type="EMBL" id="NPEV01000017">
    <property type="protein sequence ID" value="RAI27559.1"/>
    <property type="molecule type" value="Genomic_DNA"/>
</dbReference>
<evidence type="ECO:0000259" key="2">
    <source>
        <dbReference type="Pfam" id="PF03372"/>
    </source>
</evidence>
<feature type="region of interest" description="Disordered" evidence="1">
    <location>
        <begin position="293"/>
        <end position="330"/>
    </location>
</feature>
<dbReference type="Gene3D" id="3.60.10.10">
    <property type="entry name" value="Endonuclease/exonuclease/phosphatase"/>
    <property type="match status" value="1"/>
</dbReference>
<proteinExistence type="predicted"/>
<accession>A0A327JMC5</accession>
<protein>
    <recommendedName>
        <fullName evidence="2">Endonuclease/exonuclease/phosphatase domain-containing protein</fullName>
    </recommendedName>
</protein>
<feature type="compositionally biased region" description="Basic and acidic residues" evidence="1">
    <location>
        <begin position="293"/>
        <end position="324"/>
    </location>
</feature>
<comment type="caution">
    <text evidence="3">The sequence shown here is derived from an EMBL/GenBank/DDBJ whole genome shotgun (WGS) entry which is preliminary data.</text>
</comment>
<keyword evidence="4" id="KW-1185">Reference proteome</keyword>
<dbReference type="SUPFAM" id="SSF56219">
    <property type="entry name" value="DNase I-like"/>
    <property type="match status" value="1"/>
</dbReference>
<evidence type="ECO:0000313" key="4">
    <source>
        <dbReference type="Proteomes" id="UP000249299"/>
    </source>
</evidence>
<reference evidence="3 4" key="1">
    <citation type="submission" date="2017-07" db="EMBL/GenBank/DDBJ databases">
        <title>Draft Genome Sequences of Select Purple Nonsulfur Bacteria.</title>
        <authorList>
            <person name="Lasarre B."/>
            <person name="Mckinlay J.B."/>
        </authorList>
    </citation>
    <scope>NUCLEOTIDE SEQUENCE [LARGE SCALE GENOMIC DNA]</scope>
    <source>
        <strain evidence="3 4">DSM 11290</strain>
    </source>
</reference>
<dbReference type="InterPro" id="IPR005135">
    <property type="entry name" value="Endo/exonuclease/phosphatase"/>
</dbReference>
<evidence type="ECO:0000313" key="3">
    <source>
        <dbReference type="EMBL" id="RAI27559.1"/>
    </source>
</evidence>
<organism evidence="3 4">
    <name type="scientific">Rhodobium orientis</name>
    <dbReference type="NCBI Taxonomy" id="34017"/>
    <lineage>
        <taxon>Bacteria</taxon>
        <taxon>Pseudomonadati</taxon>
        <taxon>Pseudomonadota</taxon>
        <taxon>Alphaproteobacteria</taxon>
        <taxon>Hyphomicrobiales</taxon>
        <taxon>Rhodobiaceae</taxon>
        <taxon>Rhodobium</taxon>
    </lineage>
</organism>
<dbReference type="GO" id="GO:0003824">
    <property type="term" value="F:catalytic activity"/>
    <property type="evidence" value="ECO:0007669"/>
    <property type="project" value="InterPro"/>
</dbReference>
<dbReference type="Pfam" id="PF03372">
    <property type="entry name" value="Exo_endo_phos"/>
    <property type="match status" value="1"/>
</dbReference>
<dbReference type="Proteomes" id="UP000249299">
    <property type="component" value="Unassembled WGS sequence"/>
</dbReference>